<comment type="caution">
    <text evidence="2">The sequence shown here is derived from an EMBL/GenBank/DDBJ whole genome shotgun (WGS) entry which is preliminary data.</text>
</comment>
<dbReference type="EMBL" id="BAAAOQ010000006">
    <property type="protein sequence ID" value="GAA2194592.1"/>
    <property type="molecule type" value="Genomic_DNA"/>
</dbReference>
<protein>
    <submittedName>
        <fullName evidence="2">Uncharacterized protein</fullName>
    </submittedName>
</protein>
<evidence type="ECO:0000313" key="2">
    <source>
        <dbReference type="EMBL" id="GAA2194592.1"/>
    </source>
</evidence>
<feature type="region of interest" description="Disordered" evidence="1">
    <location>
        <begin position="17"/>
        <end position="40"/>
    </location>
</feature>
<gene>
    <name evidence="2" type="ORF">GCM10009787_21240</name>
</gene>
<dbReference type="Proteomes" id="UP001501391">
    <property type="component" value="Unassembled WGS sequence"/>
</dbReference>
<evidence type="ECO:0000313" key="3">
    <source>
        <dbReference type="Proteomes" id="UP001501391"/>
    </source>
</evidence>
<organism evidence="2 3">
    <name type="scientific">Streptomyces bangladeshensis</name>
    <dbReference type="NCBI Taxonomy" id="295352"/>
    <lineage>
        <taxon>Bacteria</taxon>
        <taxon>Bacillati</taxon>
        <taxon>Actinomycetota</taxon>
        <taxon>Actinomycetes</taxon>
        <taxon>Kitasatosporales</taxon>
        <taxon>Streptomycetaceae</taxon>
        <taxon>Streptomyces</taxon>
    </lineage>
</organism>
<keyword evidence="3" id="KW-1185">Reference proteome</keyword>
<evidence type="ECO:0000256" key="1">
    <source>
        <dbReference type="SAM" id="MobiDB-lite"/>
    </source>
</evidence>
<reference evidence="2 3" key="1">
    <citation type="journal article" date="2019" name="Int. J. Syst. Evol. Microbiol.">
        <title>The Global Catalogue of Microorganisms (GCM) 10K type strain sequencing project: providing services to taxonomists for standard genome sequencing and annotation.</title>
        <authorList>
            <consortium name="The Broad Institute Genomics Platform"/>
            <consortium name="The Broad Institute Genome Sequencing Center for Infectious Disease"/>
            <person name="Wu L."/>
            <person name="Ma J."/>
        </authorList>
    </citation>
    <scope>NUCLEOTIDE SEQUENCE [LARGE SCALE GENOMIC DNA]</scope>
    <source>
        <strain evidence="2 3">JCM 14924</strain>
    </source>
</reference>
<proteinExistence type="predicted"/>
<sequence length="40" mass="4413">MVLMAAREVMDGAEVFEPDWDEIGADPPSYVEDWKPATGS</sequence>
<name>A0ABN3BFR0_9ACTN</name>
<accession>A0ABN3BFR0</accession>